<evidence type="ECO:0000256" key="2">
    <source>
        <dbReference type="ARBA" id="ARBA00022801"/>
    </source>
</evidence>
<proteinExistence type="predicted"/>
<dbReference type="Pfam" id="PF00481">
    <property type="entry name" value="PP2C"/>
    <property type="match status" value="1"/>
</dbReference>
<comment type="catalytic activity">
    <reaction evidence="4">
        <text>O-phospho-L-seryl-[protein] + H2O = L-seryl-[protein] + phosphate</text>
        <dbReference type="Rhea" id="RHEA:20629"/>
        <dbReference type="Rhea" id="RHEA-COMP:9863"/>
        <dbReference type="Rhea" id="RHEA-COMP:11604"/>
        <dbReference type="ChEBI" id="CHEBI:15377"/>
        <dbReference type="ChEBI" id="CHEBI:29999"/>
        <dbReference type="ChEBI" id="CHEBI:43474"/>
        <dbReference type="ChEBI" id="CHEBI:83421"/>
        <dbReference type="EC" id="3.1.3.16"/>
    </reaction>
</comment>
<organism evidence="7 8">
    <name type="scientific">Canna indica</name>
    <name type="common">Indian-shot</name>
    <dbReference type="NCBI Taxonomy" id="4628"/>
    <lineage>
        <taxon>Eukaryota</taxon>
        <taxon>Viridiplantae</taxon>
        <taxon>Streptophyta</taxon>
        <taxon>Embryophyta</taxon>
        <taxon>Tracheophyta</taxon>
        <taxon>Spermatophyta</taxon>
        <taxon>Magnoliopsida</taxon>
        <taxon>Liliopsida</taxon>
        <taxon>Zingiberales</taxon>
        <taxon>Cannaceae</taxon>
        <taxon>Canna</taxon>
    </lineage>
</organism>
<dbReference type="Gene3D" id="3.60.40.10">
    <property type="entry name" value="PPM-type phosphatase domain"/>
    <property type="match status" value="1"/>
</dbReference>
<evidence type="ECO:0000259" key="6">
    <source>
        <dbReference type="PROSITE" id="PS51746"/>
    </source>
</evidence>
<dbReference type="PROSITE" id="PS51746">
    <property type="entry name" value="PPM_2"/>
    <property type="match status" value="1"/>
</dbReference>
<keyword evidence="8" id="KW-1185">Reference proteome</keyword>
<protein>
    <recommendedName>
        <fullName evidence="1">protein-serine/threonine phosphatase</fullName>
        <ecNumber evidence="1">3.1.3.16</ecNumber>
    </recommendedName>
</protein>
<evidence type="ECO:0000256" key="3">
    <source>
        <dbReference type="ARBA" id="ARBA00022912"/>
    </source>
</evidence>
<dbReference type="InterPro" id="IPR001932">
    <property type="entry name" value="PPM-type_phosphatase-like_dom"/>
</dbReference>
<evidence type="ECO:0000256" key="4">
    <source>
        <dbReference type="ARBA" id="ARBA00047761"/>
    </source>
</evidence>
<dbReference type="EMBL" id="CP136894">
    <property type="protein sequence ID" value="WOL08153.1"/>
    <property type="molecule type" value="Genomic_DNA"/>
</dbReference>
<sequence length="107" mass="11260">MTTSSQRATTQTRSTASLAAAAPCINCFNAIDQELMLKPELDCSVSGTTAVTIIQQAGTGKDLIIANLGDSRAVMGAKSEEGQLEAVQLTTDLKPSLPRETRSRFAS</sequence>
<reference evidence="7 8" key="1">
    <citation type="submission" date="2023-10" db="EMBL/GenBank/DDBJ databases">
        <title>Chromosome-scale genome assembly provides insights into flower coloration mechanisms of Canna indica.</title>
        <authorList>
            <person name="Li C."/>
        </authorList>
    </citation>
    <scope>NUCLEOTIDE SEQUENCE [LARGE SCALE GENOMIC DNA]</scope>
    <source>
        <tissue evidence="7">Flower</tissue>
    </source>
</reference>
<name>A0AAQ3KJM4_9LILI</name>
<feature type="domain" description="PPM-type phosphatase" evidence="6">
    <location>
        <begin position="1"/>
        <end position="107"/>
    </location>
</feature>
<evidence type="ECO:0000313" key="7">
    <source>
        <dbReference type="EMBL" id="WOL08153.1"/>
    </source>
</evidence>
<keyword evidence="3" id="KW-0904">Protein phosphatase</keyword>
<gene>
    <name evidence="7" type="ORF">Cni_G16905</name>
</gene>
<dbReference type="Proteomes" id="UP001327560">
    <property type="component" value="Chromosome 5"/>
</dbReference>
<dbReference type="EC" id="3.1.3.16" evidence="1"/>
<keyword evidence="2" id="KW-0378">Hydrolase</keyword>
<dbReference type="AlphaFoldDB" id="A0AAQ3KJM4"/>
<dbReference type="SUPFAM" id="SSF81606">
    <property type="entry name" value="PP2C-like"/>
    <property type="match status" value="1"/>
</dbReference>
<dbReference type="InterPro" id="IPR015655">
    <property type="entry name" value="PP2C"/>
</dbReference>
<dbReference type="GO" id="GO:0004722">
    <property type="term" value="F:protein serine/threonine phosphatase activity"/>
    <property type="evidence" value="ECO:0007669"/>
    <property type="project" value="UniProtKB-EC"/>
</dbReference>
<dbReference type="PANTHER" id="PTHR47992">
    <property type="entry name" value="PROTEIN PHOSPHATASE"/>
    <property type="match status" value="1"/>
</dbReference>
<evidence type="ECO:0000313" key="8">
    <source>
        <dbReference type="Proteomes" id="UP001327560"/>
    </source>
</evidence>
<evidence type="ECO:0000256" key="1">
    <source>
        <dbReference type="ARBA" id="ARBA00013081"/>
    </source>
</evidence>
<dbReference type="InterPro" id="IPR036457">
    <property type="entry name" value="PPM-type-like_dom_sf"/>
</dbReference>
<accession>A0AAQ3KJM4</accession>
<evidence type="ECO:0000256" key="5">
    <source>
        <dbReference type="ARBA" id="ARBA00048336"/>
    </source>
</evidence>
<comment type="catalytic activity">
    <reaction evidence="5">
        <text>O-phospho-L-threonyl-[protein] + H2O = L-threonyl-[protein] + phosphate</text>
        <dbReference type="Rhea" id="RHEA:47004"/>
        <dbReference type="Rhea" id="RHEA-COMP:11060"/>
        <dbReference type="Rhea" id="RHEA-COMP:11605"/>
        <dbReference type="ChEBI" id="CHEBI:15377"/>
        <dbReference type="ChEBI" id="CHEBI:30013"/>
        <dbReference type="ChEBI" id="CHEBI:43474"/>
        <dbReference type="ChEBI" id="CHEBI:61977"/>
        <dbReference type="EC" id="3.1.3.16"/>
    </reaction>
</comment>